<dbReference type="EMBL" id="SNWI01000001">
    <property type="protein sequence ID" value="TDO05569.1"/>
    <property type="molecule type" value="Genomic_DNA"/>
</dbReference>
<dbReference type="Proteomes" id="UP000294848">
    <property type="component" value="Unassembled WGS sequence"/>
</dbReference>
<dbReference type="Pfam" id="PF16370">
    <property type="entry name" value="MetallophosC"/>
    <property type="match status" value="1"/>
</dbReference>
<evidence type="ECO:0000259" key="3">
    <source>
        <dbReference type="Pfam" id="PF16371"/>
    </source>
</evidence>
<dbReference type="SUPFAM" id="SSF49464">
    <property type="entry name" value="Carboxypeptidase regulatory domain-like"/>
    <property type="match status" value="1"/>
</dbReference>
<organism evidence="4 5">
    <name type="scientific">Sunxiuqinia elliptica</name>
    <dbReference type="NCBI Taxonomy" id="655355"/>
    <lineage>
        <taxon>Bacteria</taxon>
        <taxon>Pseudomonadati</taxon>
        <taxon>Bacteroidota</taxon>
        <taxon>Bacteroidia</taxon>
        <taxon>Marinilabiliales</taxon>
        <taxon>Prolixibacteraceae</taxon>
        <taxon>Sunxiuqinia</taxon>
    </lineage>
</organism>
<evidence type="ECO:0000259" key="2">
    <source>
        <dbReference type="Pfam" id="PF16370"/>
    </source>
</evidence>
<dbReference type="SUPFAM" id="SSF56300">
    <property type="entry name" value="Metallo-dependent phosphatases"/>
    <property type="match status" value="1"/>
</dbReference>
<gene>
    <name evidence="4" type="ORF">DET52_101931</name>
</gene>
<dbReference type="InterPro" id="IPR008969">
    <property type="entry name" value="CarboxyPept-like_regulatory"/>
</dbReference>
<reference evidence="4 5" key="1">
    <citation type="submission" date="2019-03" db="EMBL/GenBank/DDBJ databases">
        <title>Freshwater and sediment microbial communities from various areas in North America, analyzing microbe dynamics in response to fracking.</title>
        <authorList>
            <person name="Lamendella R."/>
        </authorList>
    </citation>
    <scope>NUCLEOTIDE SEQUENCE [LARGE SCALE GENOMIC DNA]</scope>
    <source>
        <strain evidence="4 5">114D</strain>
    </source>
</reference>
<dbReference type="InterPro" id="IPR004843">
    <property type="entry name" value="Calcineurin-like_PHP"/>
</dbReference>
<dbReference type="RefSeq" id="WP_133463600.1">
    <property type="nucleotide sequence ID" value="NZ_SNWI01000001.1"/>
</dbReference>
<dbReference type="AlphaFoldDB" id="A0A4V3BZ86"/>
<evidence type="ECO:0000313" key="4">
    <source>
        <dbReference type="EMBL" id="TDO05569.1"/>
    </source>
</evidence>
<comment type="caution">
    <text evidence="4">The sequence shown here is derived from an EMBL/GenBank/DDBJ whole genome shotgun (WGS) entry which is preliminary data.</text>
</comment>
<dbReference type="InterPro" id="IPR029052">
    <property type="entry name" value="Metallo-depent_PP-like"/>
</dbReference>
<dbReference type="InterPro" id="IPR051918">
    <property type="entry name" value="STPP_CPPED1"/>
</dbReference>
<dbReference type="InterPro" id="IPR032288">
    <property type="entry name" value="Metallophos_C"/>
</dbReference>
<name>A0A4V3BZ86_9BACT</name>
<dbReference type="OrthoDB" id="9776255at2"/>
<dbReference type="PANTHER" id="PTHR43143">
    <property type="entry name" value="METALLOPHOSPHOESTERASE, CALCINEURIN SUPERFAMILY"/>
    <property type="match status" value="1"/>
</dbReference>
<dbReference type="Pfam" id="PF00149">
    <property type="entry name" value="Metallophos"/>
    <property type="match status" value="1"/>
</dbReference>
<dbReference type="PANTHER" id="PTHR43143:SF1">
    <property type="entry name" value="SERINE_THREONINE-PROTEIN PHOSPHATASE CPPED1"/>
    <property type="match status" value="1"/>
</dbReference>
<dbReference type="Gene3D" id="3.60.21.10">
    <property type="match status" value="1"/>
</dbReference>
<dbReference type="GO" id="GO:0016787">
    <property type="term" value="F:hydrolase activity"/>
    <property type="evidence" value="ECO:0007669"/>
    <property type="project" value="InterPro"/>
</dbReference>
<evidence type="ECO:0000259" key="1">
    <source>
        <dbReference type="Pfam" id="PF00149"/>
    </source>
</evidence>
<feature type="domain" description="Calcineurin-like phosphoesterase C-terminal" evidence="2">
    <location>
        <begin position="344"/>
        <end position="502"/>
    </location>
</feature>
<feature type="domain" description="Calcineurin-like phosphoesterase" evidence="1">
    <location>
        <begin position="183"/>
        <end position="330"/>
    </location>
</feature>
<proteinExistence type="predicted"/>
<dbReference type="Pfam" id="PF16371">
    <property type="entry name" value="MetallophosN"/>
    <property type="match status" value="1"/>
</dbReference>
<dbReference type="InterPro" id="IPR032285">
    <property type="entry name" value="Metallophos_N"/>
</dbReference>
<feature type="domain" description="Calcineurin-like phosphoesterase N-terminal" evidence="3">
    <location>
        <begin position="58"/>
        <end position="132"/>
    </location>
</feature>
<accession>A0A4V3BZ86</accession>
<protein>
    <submittedName>
        <fullName evidence="4">3',5'-cyclic AMP phosphodiesterase CpdA</fullName>
    </submittedName>
</protein>
<evidence type="ECO:0000313" key="5">
    <source>
        <dbReference type="Proteomes" id="UP000294848"/>
    </source>
</evidence>
<sequence length="518" mass="57655">MNNYKKVKDLARMFLGVWLLVLVFWSCGESATDVPDKPEPPKTEITPGAGMDLYGLITDDAGNPVSNVVVSDGFSCVTTDADGVYQMKKNENAQFVFYSTPAEYEVNTASESVKVASFYAAIGTFKRHDFSLKKLPAVENSFKLLCIGDPQVASANDVNRFKAETMPDIQAFTEAASIPCYGLAMGDMVGDKPAFLEQMKALIGSSSMPVFTTIGNHDKVAGSNKDLPRTTEAFTKVFGPLNYSFNRGEVHFVCLDNIIFDNASTYSGGFTDEQMEWLKKDLSYVPKNKMVIIYYHIPIRGASSFKNRAKLFAAVEGFAEVHLMCGHTHYSENYIHTSSNNIYEHVHAAACGSWWRSTLNGDGTPNGYAVYDVNGASLTNWFYKPTKLSADFQIRLHQGDLVFGGEYGYYTFDQGENTVVVNVWNADSEWKVEAFENGVKVADLQPMSKSMKDAWTLGYHIGVLNRNPNNYSPASKHLYLHEMHDPDAKLEVKVTDRFGNTYTEDEITTGYETAESYN</sequence>